<name>A0A9Q3KAE7_9BASI</name>
<comment type="caution">
    <text evidence="1">The sequence shown here is derived from an EMBL/GenBank/DDBJ whole genome shotgun (WGS) entry which is preliminary data.</text>
</comment>
<organism evidence="1 2">
    <name type="scientific">Austropuccinia psidii MF-1</name>
    <dbReference type="NCBI Taxonomy" id="1389203"/>
    <lineage>
        <taxon>Eukaryota</taxon>
        <taxon>Fungi</taxon>
        <taxon>Dikarya</taxon>
        <taxon>Basidiomycota</taxon>
        <taxon>Pucciniomycotina</taxon>
        <taxon>Pucciniomycetes</taxon>
        <taxon>Pucciniales</taxon>
        <taxon>Sphaerophragmiaceae</taxon>
        <taxon>Austropuccinia</taxon>
    </lineage>
</organism>
<keyword evidence="2" id="KW-1185">Reference proteome</keyword>
<proteinExistence type="predicted"/>
<accession>A0A9Q3KAE7</accession>
<dbReference type="Proteomes" id="UP000765509">
    <property type="component" value="Unassembled WGS sequence"/>
</dbReference>
<sequence>MCSTGRTFRRIGKKHPYFPVSLVKHYTPSDKESFPLINETPLEVPPLDQIEEKKVLKVFEERRPREKDEREYFVRFKNPQHEDEWILAGKILYSQRFITIFGHERRPIPQ</sequence>
<reference evidence="1" key="1">
    <citation type="submission" date="2021-03" db="EMBL/GenBank/DDBJ databases">
        <title>Draft genome sequence of rust myrtle Austropuccinia psidii MF-1, a brazilian biotype.</title>
        <authorList>
            <person name="Quecine M.C."/>
            <person name="Pachon D.M.R."/>
            <person name="Bonatelli M.L."/>
            <person name="Correr F.H."/>
            <person name="Franceschini L.M."/>
            <person name="Leite T.F."/>
            <person name="Margarido G.R.A."/>
            <person name="Almeida C.A."/>
            <person name="Ferrarezi J.A."/>
            <person name="Labate C.A."/>
        </authorList>
    </citation>
    <scope>NUCLEOTIDE SEQUENCE</scope>
    <source>
        <strain evidence="1">MF-1</strain>
    </source>
</reference>
<dbReference type="OrthoDB" id="74300at2759"/>
<evidence type="ECO:0000313" key="1">
    <source>
        <dbReference type="EMBL" id="MBW0577755.1"/>
    </source>
</evidence>
<gene>
    <name evidence="1" type="ORF">O181_117470</name>
</gene>
<evidence type="ECO:0000313" key="2">
    <source>
        <dbReference type="Proteomes" id="UP000765509"/>
    </source>
</evidence>
<evidence type="ECO:0008006" key="3">
    <source>
        <dbReference type="Google" id="ProtNLM"/>
    </source>
</evidence>
<dbReference type="AlphaFoldDB" id="A0A9Q3KAE7"/>
<dbReference type="EMBL" id="AVOT02101323">
    <property type="protein sequence ID" value="MBW0577755.1"/>
    <property type="molecule type" value="Genomic_DNA"/>
</dbReference>
<protein>
    <recommendedName>
        <fullName evidence="3">Chromo domain-containing protein</fullName>
    </recommendedName>
</protein>